<dbReference type="InterPro" id="IPR013320">
    <property type="entry name" value="ConA-like_dom_sf"/>
</dbReference>
<feature type="domain" description="SLH" evidence="5">
    <location>
        <begin position="1333"/>
        <end position="1391"/>
    </location>
</feature>
<reference evidence="6 7" key="1">
    <citation type="submission" date="2018-11" db="EMBL/GenBank/DDBJ databases">
        <title>Complete genome sequencing of the Actinobacteria Serinibacter sp. K3-2.</title>
        <authorList>
            <person name="Rakitin A.L."/>
            <person name="Beletsky A.V."/>
            <person name="Mardanov A.V."/>
            <person name="Ravin N.V."/>
            <person name="Gromova A.S."/>
            <person name="Filippova S.N."/>
            <person name="Gal'Chenko V.F."/>
        </authorList>
    </citation>
    <scope>NUCLEOTIDE SEQUENCE [LARGE SCALE GENOMIC DNA]</scope>
    <source>
        <strain evidence="6 7">K3-2</strain>
    </source>
</reference>
<comment type="caution">
    <text evidence="6">The sequence shown here is derived from an EMBL/GenBank/DDBJ whole genome shotgun (WGS) entry which is preliminary data.</text>
</comment>
<dbReference type="Pfam" id="PF13385">
    <property type="entry name" value="Laminin_G_3"/>
    <property type="match status" value="1"/>
</dbReference>
<evidence type="ECO:0000259" key="4">
    <source>
        <dbReference type="PROSITE" id="PS51175"/>
    </source>
</evidence>
<dbReference type="SUPFAM" id="SSF49785">
    <property type="entry name" value="Galactose-binding domain-like"/>
    <property type="match status" value="2"/>
</dbReference>
<dbReference type="InterPro" id="IPR005084">
    <property type="entry name" value="CBM6"/>
</dbReference>
<evidence type="ECO:0000256" key="1">
    <source>
        <dbReference type="ARBA" id="ARBA00022729"/>
    </source>
</evidence>
<dbReference type="Pfam" id="PF07532">
    <property type="entry name" value="Big_4"/>
    <property type="match status" value="1"/>
</dbReference>
<feature type="domain" description="SLH" evidence="5">
    <location>
        <begin position="1198"/>
        <end position="1263"/>
    </location>
</feature>
<sequence>MVAASALVAPLLIPVAAAADVPGPVLHYEFEADQISGDTIQDLSPSNLDGRIVNASALEDREGREPGTAALGLTGGAADAAAPYVEIPGGLFTDLSEVTISTWVEWDGGPDFQWVYGLGKDASSATFLTPSFQGQATARSSIKPVNGGAEVGAASSAKLPTDTWVNAVTVIDGDVLSFYVNGVLVNQQAATADVASILNDPTGRTSGFLGRSFWSHPFFDGAIDDVRVYDAALTADQVVEVFGGEVADLESVAPSSFQVATTTGVAPALPATATGTFSDGLTRPVPITWQPVDPARYQNAGTFTVEGSVEGLDTVLTATVTVRTAGALTIDVGESTGPFHGGASGTLYGLYDEGLPSNNLIDAINLKTVATKAQDGPQHPGADALEIVKGLADSSDGDVYIYMTDIHRGFPYQWPGDSPQEKLDIYMDKLAVQVDQVLALPEEYQDNVVFMPYNEPEGNMFGDGEWSYNRVNWLNDPTDFFAAWDRAYELIKGKMPDARIGGPNTSILYDQVHGFFEHAVEAGTVPDVTAWHELSNPATIRSSVDRYRGWEREIFVGTPYEGTELPINITEYAFNYHTSVPGQMVQWISALEDSKVYGDIAYWNIDGNLSDSAVQANRANGQWWLLNAYAQMTGDTVQVTPPQPDVSYTLQGVATRDDAKSQVRALFGGAGGNTLVDFQNVPADLFGGTAHAVVQEISWSGQIGDSANPPVVAELDVPVVDGAVQLGFGSADLPTLDAESAYLVILTPGENSSATSVAPTLFEGSYEAESAGFSGSPRFVNGPEGSPQDVGKFYTSGGYNVGGLRTGSSLALDFEVDVPQDGTYDLSVFASSLNTFESVAEQGPTNVFLTVDGGQEQEIFLPLGYKWVVWDQARTAVDLTAGAHTITLSARSASGDGATKGDALIDKIDLSLANPDFTASYEAENALLDGSSATYDVAGLSGSGGATVGVGESVTFWVHSARDEAATLLLDRSGGAVDVAVNGQAVGSQDETVAFLSGGINKVEVTGAAGESVIDRLRVVPDADLLASTTYQAEDAVLAGTAQVTPLSLAEGGEVVTRVGGAPDNDSTLTFDAVEVEEAGTYAVTVRYSNEEQSPATHYNPDPLGRYAYVTVNGGEEQRVLFPHSFHENNFWELTFLAELDAGTNELAFASREKTNFDGVTYASQTWPGILLRSQWAPNMDSVRVTPFTGPAGEEPQPEVPFVDVPEGSLFFEEIAWLASAGISTGWELPDGSFEFRPVTPIARDAMAAFLYREAGSPDFTAPTTSPFSDVDVSNQFYKEIAWLAEEKISTGWVQADGTAQFRPLEPIARDAMAAFLHRAAGSPAVELPAVSPFDDVTPATQFYAEISWMYEQEITTGWTGNDGTRIYRPLSPVNRDAMAAFLYRFHHNLG</sequence>
<organism evidence="6 7">
    <name type="scientific">Serinibacter arcticus</name>
    <dbReference type="NCBI Taxonomy" id="1655435"/>
    <lineage>
        <taxon>Bacteria</taxon>
        <taxon>Bacillati</taxon>
        <taxon>Actinomycetota</taxon>
        <taxon>Actinomycetes</taxon>
        <taxon>Micrococcales</taxon>
        <taxon>Beutenbergiaceae</taxon>
        <taxon>Serinibacter</taxon>
    </lineage>
</organism>
<feature type="domain" description="SLH" evidence="5">
    <location>
        <begin position="1264"/>
        <end position="1331"/>
    </location>
</feature>
<accession>A0A4Z1E4R4</accession>
<dbReference type="PROSITE" id="PS51272">
    <property type="entry name" value="SLH"/>
    <property type="match status" value="3"/>
</dbReference>
<dbReference type="InterPro" id="IPR006558">
    <property type="entry name" value="LamG-like"/>
</dbReference>
<keyword evidence="1 3" id="KW-0732">Signal</keyword>
<dbReference type="Gene3D" id="3.20.20.80">
    <property type="entry name" value="Glycosidases"/>
    <property type="match status" value="1"/>
</dbReference>
<proteinExistence type="predicted"/>
<evidence type="ECO:0000313" key="7">
    <source>
        <dbReference type="Proteomes" id="UP000297318"/>
    </source>
</evidence>
<dbReference type="SUPFAM" id="SSF49899">
    <property type="entry name" value="Concanavalin A-like lectins/glucanases"/>
    <property type="match status" value="1"/>
</dbReference>
<dbReference type="SMART" id="SM00560">
    <property type="entry name" value="LamGL"/>
    <property type="match status" value="1"/>
</dbReference>
<dbReference type="Gene3D" id="2.60.120.260">
    <property type="entry name" value="Galactose-binding domain-like"/>
    <property type="match status" value="2"/>
</dbReference>
<dbReference type="Proteomes" id="UP000297318">
    <property type="component" value="Unassembled WGS sequence"/>
</dbReference>
<dbReference type="CDD" id="cd04081">
    <property type="entry name" value="CBM35_galactosidase-like"/>
    <property type="match status" value="1"/>
</dbReference>
<dbReference type="SUPFAM" id="SSF51445">
    <property type="entry name" value="(Trans)glycosidases"/>
    <property type="match status" value="1"/>
</dbReference>
<feature type="signal peptide" evidence="3">
    <location>
        <begin position="1"/>
        <end position="19"/>
    </location>
</feature>
<name>A0A4Z1E4R4_9MICO</name>
<dbReference type="Gene3D" id="2.60.120.200">
    <property type="match status" value="1"/>
</dbReference>
<feature type="chain" id="PRO_5039136188" evidence="3">
    <location>
        <begin position="20"/>
        <end position="1391"/>
    </location>
</feature>
<feature type="domain" description="CBM6" evidence="4">
    <location>
        <begin position="764"/>
        <end position="911"/>
    </location>
</feature>
<dbReference type="PROSITE" id="PS51175">
    <property type="entry name" value="CBM6"/>
    <property type="match status" value="2"/>
</dbReference>
<evidence type="ECO:0000259" key="5">
    <source>
        <dbReference type="PROSITE" id="PS51272"/>
    </source>
</evidence>
<gene>
    <name evidence="6" type="ORF">SERN_1766</name>
</gene>
<evidence type="ECO:0000256" key="2">
    <source>
        <dbReference type="ARBA" id="ARBA00023157"/>
    </source>
</evidence>
<keyword evidence="7" id="KW-1185">Reference proteome</keyword>
<dbReference type="InterPro" id="IPR011081">
    <property type="entry name" value="Big_4"/>
</dbReference>
<dbReference type="GO" id="GO:0030246">
    <property type="term" value="F:carbohydrate binding"/>
    <property type="evidence" value="ECO:0007669"/>
    <property type="project" value="InterPro"/>
</dbReference>
<dbReference type="EMBL" id="RHPJ01000002">
    <property type="protein sequence ID" value="TGO05762.1"/>
    <property type="molecule type" value="Genomic_DNA"/>
</dbReference>
<keyword evidence="2" id="KW-1015">Disulfide bond</keyword>
<dbReference type="InterPro" id="IPR001119">
    <property type="entry name" value="SLH_dom"/>
</dbReference>
<dbReference type="InterPro" id="IPR008979">
    <property type="entry name" value="Galactose-bd-like_sf"/>
</dbReference>
<dbReference type="InterPro" id="IPR017853">
    <property type="entry name" value="GH"/>
</dbReference>
<feature type="domain" description="CBM6" evidence="4">
    <location>
        <begin position="1029"/>
        <end position="1186"/>
    </location>
</feature>
<evidence type="ECO:0000313" key="6">
    <source>
        <dbReference type="EMBL" id="TGO05762.1"/>
    </source>
</evidence>
<evidence type="ECO:0000256" key="3">
    <source>
        <dbReference type="SAM" id="SignalP"/>
    </source>
</evidence>
<protein>
    <submittedName>
        <fullName evidence="6">Uncharacterized protein</fullName>
    </submittedName>
</protein>